<reference evidence="5" key="1">
    <citation type="journal article" date="2021" name="Microb. Physiol.">
        <title>Proteogenomic Insights into the Physiology of Marine, Sulfate-Reducing, Filamentous Desulfonema limicola and Desulfonema magnum.</title>
        <authorList>
            <person name="Schnaars V."/>
            <person name="Wohlbrand L."/>
            <person name="Scheve S."/>
            <person name="Hinrichs C."/>
            <person name="Reinhardt R."/>
            <person name="Rabus R."/>
        </authorList>
    </citation>
    <scope>NUCLEOTIDE SEQUENCE</scope>
    <source>
        <strain evidence="5">4be13</strain>
    </source>
</reference>
<dbReference type="SUPFAM" id="SSF52129">
    <property type="entry name" value="Caspase-like"/>
    <property type="match status" value="1"/>
</dbReference>
<dbReference type="InterPro" id="IPR036439">
    <property type="entry name" value="Dockerin_dom_sf"/>
</dbReference>
<dbReference type="EMBL" id="CP061800">
    <property type="protein sequence ID" value="QTA87028.1"/>
    <property type="molecule type" value="Genomic_DNA"/>
</dbReference>
<dbReference type="GO" id="GO:0006508">
    <property type="term" value="P:proteolysis"/>
    <property type="evidence" value="ECO:0007669"/>
    <property type="project" value="InterPro"/>
</dbReference>
<dbReference type="InterPro" id="IPR001769">
    <property type="entry name" value="Gingipain"/>
</dbReference>
<evidence type="ECO:0000256" key="1">
    <source>
        <dbReference type="ARBA" id="ARBA00022729"/>
    </source>
</evidence>
<feature type="domain" description="BACON" evidence="4">
    <location>
        <begin position="640"/>
        <end position="716"/>
    </location>
</feature>
<dbReference type="GO" id="GO:0000272">
    <property type="term" value="P:polysaccharide catabolic process"/>
    <property type="evidence" value="ECO:0007669"/>
    <property type="project" value="InterPro"/>
</dbReference>
<dbReference type="Pfam" id="PF19190">
    <property type="entry name" value="BACON_2"/>
    <property type="match status" value="1"/>
</dbReference>
<keyword evidence="6" id="KW-1185">Reference proteome</keyword>
<feature type="domain" description="Gingipain" evidence="2">
    <location>
        <begin position="254"/>
        <end position="631"/>
    </location>
</feature>
<dbReference type="Gene3D" id="2.60.40.3800">
    <property type="match status" value="1"/>
</dbReference>
<keyword evidence="1" id="KW-0732">Signal</keyword>
<gene>
    <name evidence="5" type="ORF">dnm_030550</name>
</gene>
<proteinExistence type="predicted"/>
<organism evidence="5 6">
    <name type="scientific">Desulfonema magnum</name>
    <dbReference type="NCBI Taxonomy" id="45655"/>
    <lineage>
        <taxon>Bacteria</taxon>
        <taxon>Pseudomonadati</taxon>
        <taxon>Thermodesulfobacteriota</taxon>
        <taxon>Desulfobacteria</taxon>
        <taxon>Desulfobacterales</taxon>
        <taxon>Desulfococcaceae</taxon>
        <taxon>Desulfonema</taxon>
    </lineage>
</organism>
<sequence>MIKERTKFSDLFAVLFAALFLVIVSAGYTSTALADQITIDLPDVEVNVTKDADGYARFSFSDDRIQFISKTGEPAIPYLIVKALLPPGADLSTADVQIERSAVSSDAVQSGETWEVKPTPPPATWDGEKVIVLDEEPDDNPYATSIRFPYDIVGTVSSGTIWDKGIGEWQIVDIPVALFHYNPVTKGLFTLDSTHAVITFDHKPYKRSAAKPVVSSPSRIEDRLRQMAVNFDQIAPEYRTLSRARSADRDKTGYVIITTRAIVNDSGQLDNFVSHKETRGFNVHVMTEEMWGGGTGDTAAENIREWLKDNYVKLNIEYVLLIGYPNPSTGDVPMKMLWPRNNATGKYSEYKESPSDYYYADLTGNWDLDGDGKYGEGDNDFGAGGVDRNYEVVVGRIPYYGNMNDLDNILAKIISYQNETNQDWRKNVLLPMKPSDDKTPGYHLGEEIKNSLIVPIGWNYHRVYEENYGLSPAPETVPCNVNNVTKAWIAAQFGAVFWFTHGGYTLASDVMDISRVAALDDSHPAFTFQCSCENSHPEADNNLSYSLLRNGAIATVGATRVSWYHSGQTYFSGTTTNSGMTYEYAGRLISDEMKSCGYALHNMKQTLIPNSTTSWMNFTVFCLYGDPEVSLIDAENSPILSVTPASRTVSKRSGTTTFNVSNSGKGTMDWTAVSNVSWLTIRGSAGTDDGTLTVDYDPTETGRTGTITITANGAKNSPQIVEIKQEQLDWQLYDDFDEEVLQENKWTKYERFQDDITDCYEFDNGRLKLIINSEDSAVWPDPRYDENVENYTNVGINKVLYFKDFQLPIGIKTDFNIDESSILDDDANSQAIGIWFNGDSGDNYMARIGIDQYEGSSFIVFHCCKNLTYTPAAILEEIPTESFLGKNITLSIELANHGTSGLIANASYTIDGQTHNFEAFDFMNHEEIKDTFQNTIGDKNITVHLSNGMWCAKNKLSVIPAEEDEFVQAVRSLFQEKELILYVDNVYIKDKSILSVVPDFENVSAMAGSTTFTVKNIGTGLMNWTAIEDVSWLSITPTSETNGDTLTVNYDANSGDARTGKIIVTTGDAENSPKTIEIRQSRKEEGTHFTPVWTGNPYNRMSLWVIGAKINGVPLSQGDEIAVFDGTKCVGSGIVSNEISKEEFLIIKTSQNDGSDNGFTEGHPISFRFWDTSTGTEKTGITAHFKDITDGDPIDIDPPNFKGNKDYGVSLEIGGGQQSIALSKGWNIMSSYVVPESTDMLTLVQPLISSGCLEKIISQSGGTVIQVFGHWKNTIGDYDPDEGYKIKLICDTDFSLTGFSMMANSNMYAASQGISLSEGWNIVSYPFVSPQDAMTVVQPLVDSDMLVKVIDEGGNSILKVFGNWTNNIGNFEPGEGYEIKVTEETYLSISEPASSSLRDETPERILLRNETSHFTPVWTGNSYNRMNFWVVGAEGLESGDEIAVFDGDNCVGVSVIEGQISQNNLLTIITSQDDGSGNGFTEDNEIRFRFWDAGEGTETEAEAPEFLDITTGNPIDTPTFKGNEDYGITWGAVKSYGDIDTSGAVDLKDAILALEILAGTNTNASVNLEEDVNDDEKIGLEEVVYILRIVANK</sequence>
<evidence type="ECO:0000313" key="5">
    <source>
        <dbReference type="EMBL" id="QTA87028.1"/>
    </source>
</evidence>
<dbReference type="InterPro" id="IPR038490">
    <property type="entry name" value="Gingipain_propep_sf"/>
</dbReference>
<protein>
    <submittedName>
        <fullName evidence="5">Peptidase domains-containing protein</fullName>
    </submittedName>
</protein>
<name>A0A975GNN1_9BACT</name>
<dbReference type="Gene3D" id="1.10.1330.10">
    <property type="entry name" value="Dockerin domain"/>
    <property type="match status" value="1"/>
</dbReference>
<evidence type="ECO:0000259" key="4">
    <source>
        <dbReference type="Pfam" id="PF19190"/>
    </source>
</evidence>
<dbReference type="Pfam" id="PF01364">
    <property type="entry name" value="Peptidase_C25"/>
    <property type="match status" value="1"/>
</dbReference>
<feature type="domain" description="BACON" evidence="3">
    <location>
        <begin position="1024"/>
        <end position="1080"/>
    </location>
</feature>
<dbReference type="InterPro" id="IPR013783">
    <property type="entry name" value="Ig-like_fold"/>
</dbReference>
<dbReference type="InterPro" id="IPR029031">
    <property type="entry name" value="Gingipain_N_sf"/>
</dbReference>
<evidence type="ECO:0000259" key="3">
    <source>
        <dbReference type="Pfam" id="PF13004"/>
    </source>
</evidence>
<dbReference type="GO" id="GO:0008234">
    <property type="term" value="F:cysteine-type peptidase activity"/>
    <property type="evidence" value="ECO:0007669"/>
    <property type="project" value="InterPro"/>
</dbReference>
<dbReference type="InterPro" id="IPR029030">
    <property type="entry name" value="Caspase-like_dom_sf"/>
</dbReference>
<dbReference type="Pfam" id="PF13004">
    <property type="entry name" value="BACON"/>
    <property type="match status" value="1"/>
</dbReference>
<dbReference type="SUPFAM" id="SSF63446">
    <property type="entry name" value="Type I dockerin domain"/>
    <property type="match status" value="1"/>
</dbReference>
<evidence type="ECO:0000313" key="6">
    <source>
        <dbReference type="Proteomes" id="UP000663722"/>
    </source>
</evidence>
<dbReference type="Gene3D" id="3.40.50.10390">
    <property type="entry name" value="Gingipain r, domain 1"/>
    <property type="match status" value="1"/>
</dbReference>
<dbReference type="Gene3D" id="3.40.50.1460">
    <property type="match status" value="1"/>
</dbReference>
<dbReference type="CDD" id="cd14948">
    <property type="entry name" value="BACON"/>
    <property type="match status" value="1"/>
</dbReference>
<dbReference type="Proteomes" id="UP000663722">
    <property type="component" value="Chromosome"/>
</dbReference>
<accession>A0A975GNN1</accession>
<dbReference type="RefSeq" id="WP_207682397.1">
    <property type="nucleotide sequence ID" value="NZ_CP061800.1"/>
</dbReference>
<dbReference type="KEGG" id="dmm:dnm_030550"/>
<dbReference type="InterPro" id="IPR024361">
    <property type="entry name" value="BACON"/>
</dbReference>
<dbReference type="Gene3D" id="2.60.40.10">
    <property type="entry name" value="Immunoglobulins"/>
    <property type="match status" value="2"/>
</dbReference>
<evidence type="ECO:0000259" key="2">
    <source>
        <dbReference type="Pfam" id="PF01364"/>
    </source>
</evidence>